<name>A0AA96LHS2_9BACL</name>
<dbReference type="CDD" id="cd00495">
    <property type="entry name" value="Ribosomal_L25_TL5_CTC"/>
    <property type="match status" value="1"/>
</dbReference>
<feature type="region of interest" description="Disordered" evidence="6">
    <location>
        <begin position="184"/>
        <end position="213"/>
    </location>
</feature>
<feature type="domain" description="Large ribosomal subunit protein bL25 beta" evidence="8">
    <location>
        <begin position="100"/>
        <end position="181"/>
    </location>
</feature>
<dbReference type="InterPro" id="IPR029751">
    <property type="entry name" value="Ribosomal_L25_dom"/>
</dbReference>
<dbReference type="SUPFAM" id="SSF50715">
    <property type="entry name" value="Ribosomal protein L25-like"/>
    <property type="match status" value="1"/>
</dbReference>
<dbReference type="PANTHER" id="PTHR33284:SF1">
    <property type="entry name" value="RIBOSOMAL PROTEIN L25_GLN-TRNA SYNTHETASE, ANTI-CODON-BINDING DOMAIN-CONTAINING PROTEIN"/>
    <property type="match status" value="1"/>
</dbReference>
<dbReference type="InterPro" id="IPR020056">
    <property type="entry name" value="Rbsml_bL25/Gln-tRNA_synth_N"/>
</dbReference>
<evidence type="ECO:0000256" key="1">
    <source>
        <dbReference type="ARBA" id="ARBA00022730"/>
    </source>
</evidence>
<comment type="function">
    <text evidence="5">This is one of the proteins that binds to the 5S RNA in the ribosome where it forms part of the central protuberance.</text>
</comment>
<reference evidence="9 10" key="1">
    <citation type="submission" date="2022-02" db="EMBL/GenBank/DDBJ databases">
        <title>Paenibacillus sp. MBLB1776 Whole Genome Shotgun Sequencing.</title>
        <authorList>
            <person name="Hwang C.Y."/>
            <person name="Cho E.-S."/>
            <person name="Seo M.-J."/>
        </authorList>
    </citation>
    <scope>NUCLEOTIDE SEQUENCE [LARGE SCALE GENOMIC DNA]</scope>
    <source>
        <strain evidence="9 10">MBLB1776</strain>
    </source>
</reference>
<dbReference type="Gene3D" id="2.170.120.20">
    <property type="entry name" value="Ribosomal protein L25, beta domain"/>
    <property type="match status" value="1"/>
</dbReference>
<dbReference type="GO" id="GO:0006412">
    <property type="term" value="P:translation"/>
    <property type="evidence" value="ECO:0007669"/>
    <property type="project" value="UniProtKB-UniRule"/>
</dbReference>
<evidence type="ECO:0000313" key="10">
    <source>
        <dbReference type="Proteomes" id="UP001305702"/>
    </source>
</evidence>
<dbReference type="GO" id="GO:0022625">
    <property type="term" value="C:cytosolic large ribosomal subunit"/>
    <property type="evidence" value="ECO:0007669"/>
    <property type="project" value="TreeGrafter"/>
</dbReference>
<proteinExistence type="inferred from homology"/>
<keyword evidence="10" id="KW-1185">Reference proteome</keyword>
<dbReference type="EMBL" id="CP130318">
    <property type="protein sequence ID" value="WNQ11672.1"/>
    <property type="molecule type" value="Genomic_DNA"/>
</dbReference>
<evidence type="ECO:0000256" key="5">
    <source>
        <dbReference type="HAMAP-Rule" id="MF_01334"/>
    </source>
</evidence>
<dbReference type="InterPro" id="IPR001021">
    <property type="entry name" value="Ribosomal_bL25_long"/>
</dbReference>
<keyword evidence="4 5" id="KW-0687">Ribonucleoprotein</keyword>
<protein>
    <recommendedName>
        <fullName evidence="5">Large ribosomal subunit protein bL25</fullName>
    </recommendedName>
    <alternativeName>
        <fullName evidence="5">General stress protein CTC</fullName>
    </alternativeName>
</protein>
<evidence type="ECO:0000313" key="9">
    <source>
        <dbReference type="EMBL" id="WNQ11672.1"/>
    </source>
</evidence>
<keyword evidence="1 5" id="KW-0699">rRNA-binding</keyword>
<dbReference type="GO" id="GO:0008097">
    <property type="term" value="F:5S rRNA binding"/>
    <property type="evidence" value="ECO:0007669"/>
    <property type="project" value="InterPro"/>
</dbReference>
<dbReference type="NCBIfam" id="TIGR00731">
    <property type="entry name" value="bL25_bact_ctc"/>
    <property type="match status" value="1"/>
</dbReference>
<dbReference type="Gene3D" id="2.40.240.10">
    <property type="entry name" value="Ribosomal Protein L25, Chain P"/>
    <property type="match status" value="1"/>
</dbReference>
<dbReference type="Pfam" id="PF14693">
    <property type="entry name" value="Ribosomal_TL5_C"/>
    <property type="match status" value="1"/>
</dbReference>
<dbReference type="InterPro" id="IPR020930">
    <property type="entry name" value="Ribosomal_uL5_bac-type"/>
</dbReference>
<evidence type="ECO:0000256" key="2">
    <source>
        <dbReference type="ARBA" id="ARBA00022884"/>
    </source>
</evidence>
<keyword evidence="2 5" id="KW-0694">RNA-binding</keyword>
<evidence type="ECO:0000256" key="4">
    <source>
        <dbReference type="ARBA" id="ARBA00023274"/>
    </source>
</evidence>
<evidence type="ECO:0000256" key="3">
    <source>
        <dbReference type="ARBA" id="ARBA00022980"/>
    </source>
</evidence>
<dbReference type="InterPro" id="IPR011035">
    <property type="entry name" value="Ribosomal_bL25/Gln-tRNA_synth"/>
</dbReference>
<dbReference type="PANTHER" id="PTHR33284">
    <property type="entry name" value="RIBOSOMAL PROTEIN L25/GLN-TRNA SYNTHETASE, ANTI-CODON-BINDING DOMAIN-CONTAINING PROTEIN"/>
    <property type="match status" value="1"/>
</dbReference>
<feature type="domain" description="Large ribosomal subunit protein bL25 L25" evidence="7">
    <location>
        <begin position="5"/>
        <end position="91"/>
    </location>
</feature>
<dbReference type="InterPro" id="IPR020057">
    <property type="entry name" value="Ribosomal_bL25_b-dom"/>
</dbReference>
<dbReference type="GO" id="GO:0003735">
    <property type="term" value="F:structural constituent of ribosome"/>
    <property type="evidence" value="ECO:0007669"/>
    <property type="project" value="InterPro"/>
</dbReference>
<feature type="compositionally biased region" description="Acidic residues" evidence="6">
    <location>
        <begin position="199"/>
        <end position="213"/>
    </location>
</feature>
<dbReference type="HAMAP" id="MF_01334">
    <property type="entry name" value="Ribosomal_bL25_CTC"/>
    <property type="match status" value="1"/>
</dbReference>
<dbReference type="AlphaFoldDB" id="A0AA96LHS2"/>
<evidence type="ECO:0000256" key="6">
    <source>
        <dbReference type="SAM" id="MobiDB-lite"/>
    </source>
</evidence>
<dbReference type="Proteomes" id="UP001305702">
    <property type="component" value="Chromosome"/>
</dbReference>
<evidence type="ECO:0000259" key="7">
    <source>
        <dbReference type="Pfam" id="PF01386"/>
    </source>
</evidence>
<organism evidence="9 10">
    <name type="scientific">Paenibacillus aurantius</name>
    <dbReference type="NCBI Taxonomy" id="2918900"/>
    <lineage>
        <taxon>Bacteria</taxon>
        <taxon>Bacillati</taxon>
        <taxon>Bacillota</taxon>
        <taxon>Bacilli</taxon>
        <taxon>Bacillales</taxon>
        <taxon>Paenibacillaceae</taxon>
        <taxon>Paenibacillus</taxon>
    </lineage>
</organism>
<dbReference type="RefSeq" id="WP_315605450.1">
    <property type="nucleotide sequence ID" value="NZ_CP130318.1"/>
</dbReference>
<dbReference type="Pfam" id="PF01386">
    <property type="entry name" value="Ribosomal_L25p"/>
    <property type="match status" value="1"/>
</dbReference>
<dbReference type="InterPro" id="IPR037121">
    <property type="entry name" value="Ribosomal_bL25_C"/>
</dbReference>
<keyword evidence="3 5" id="KW-0689">Ribosomal protein</keyword>
<evidence type="ECO:0000259" key="8">
    <source>
        <dbReference type="Pfam" id="PF14693"/>
    </source>
</evidence>
<comment type="similarity">
    <text evidence="5">Belongs to the bacterial ribosomal protein bL25 family. CTC subfamily.</text>
</comment>
<accession>A0AA96LHS2</accession>
<dbReference type="KEGG" id="paun:MJA45_00935"/>
<sequence length="213" mass="22567">MSTSLKAEVRKGTRRSETNKLRAEGYIPGSVYGKNVGTATISILGKDLTAVLRSNPHAVLELDIASVGKHPVMINELQKDKVSGQVTHVDFHQINMNEPVKSMVAIEQTGESAGVKAGGVLQTILHEVEVKGLPEALPASLPIDISNLEVGENLLVSDLTLPDGLELLTEPTSVIVSVLAPTKAVEEEEEAGEAAAETNADEAAEESNEEKAE</sequence>
<gene>
    <name evidence="5" type="primary">rplY</name>
    <name evidence="5" type="synonym">ctc</name>
    <name evidence="9" type="ORF">MJA45_00935</name>
</gene>
<comment type="subunit">
    <text evidence="5">Part of the 50S ribosomal subunit; part of the 5S rRNA/L5/L18/L25 subcomplex. Contacts the 5S rRNA. Binds to the 5S rRNA independently of L5 and L18.</text>
</comment>